<sequence length="113" mass="12495">MPITTTHSNTKSENGMMSSHPNSMINATLIQRIAGEPARQSPKAEPRILTRVQRDQLHSSRLDCCQRPQRAQPWDDPSDFSSPGRAYELFQLGTQVFSDDTPVIAASSQLASV</sequence>
<evidence type="ECO:0000313" key="3">
    <source>
        <dbReference type="Proteomes" id="UP001239213"/>
    </source>
</evidence>
<keyword evidence="3" id="KW-1185">Reference proteome</keyword>
<dbReference type="EMBL" id="MPDP01000262">
    <property type="protein sequence ID" value="KAK1465419.1"/>
    <property type="molecule type" value="Genomic_DNA"/>
</dbReference>
<organism evidence="2 3">
    <name type="scientific">Colletotrichum cuscutae</name>
    <dbReference type="NCBI Taxonomy" id="1209917"/>
    <lineage>
        <taxon>Eukaryota</taxon>
        <taxon>Fungi</taxon>
        <taxon>Dikarya</taxon>
        <taxon>Ascomycota</taxon>
        <taxon>Pezizomycotina</taxon>
        <taxon>Sordariomycetes</taxon>
        <taxon>Hypocreomycetidae</taxon>
        <taxon>Glomerellales</taxon>
        <taxon>Glomerellaceae</taxon>
        <taxon>Colletotrichum</taxon>
        <taxon>Colletotrichum acutatum species complex</taxon>
    </lineage>
</organism>
<proteinExistence type="predicted"/>
<comment type="caution">
    <text evidence="2">The sequence shown here is derived from an EMBL/GenBank/DDBJ whole genome shotgun (WGS) entry which is preliminary data.</text>
</comment>
<protein>
    <submittedName>
        <fullName evidence="2">Uncharacterized protein</fullName>
    </submittedName>
</protein>
<evidence type="ECO:0000313" key="2">
    <source>
        <dbReference type="EMBL" id="KAK1465419.1"/>
    </source>
</evidence>
<evidence type="ECO:0000256" key="1">
    <source>
        <dbReference type="SAM" id="MobiDB-lite"/>
    </source>
</evidence>
<dbReference type="Proteomes" id="UP001239213">
    <property type="component" value="Unassembled WGS sequence"/>
</dbReference>
<accession>A0AAI9UXD0</accession>
<reference evidence="2" key="1">
    <citation type="submission" date="2016-11" db="EMBL/GenBank/DDBJ databases">
        <title>The genome sequence of Colletotrichum cuscutae.</title>
        <authorList>
            <person name="Baroncelli R."/>
        </authorList>
    </citation>
    <scope>NUCLEOTIDE SEQUENCE</scope>
    <source>
        <strain evidence="2">IMI 304802</strain>
    </source>
</reference>
<name>A0AAI9UXD0_9PEZI</name>
<gene>
    <name evidence="2" type="ORF">CCUS01_07536</name>
</gene>
<dbReference type="AlphaFoldDB" id="A0AAI9UXD0"/>
<feature type="region of interest" description="Disordered" evidence="1">
    <location>
        <begin position="1"/>
        <end position="21"/>
    </location>
</feature>